<keyword evidence="4" id="KW-1185">Reference proteome</keyword>
<evidence type="ECO:0000256" key="2">
    <source>
        <dbReference type="SAM" id="MobiDB-lite"/>
    </source>
</evidence>
<dbReference type="KEGG" id="pfg:AB870_21985"/>
<dbReference type="PATRIC" id="fig|656179.3.peg.4696"/>
<sequence>MARQPKAASSASYTSPLLERLTTTHSDAAREAARTAADTVALGSLSVRQLLDRHPGLHIDEARVLQQRAAAAAIVVARQFRERELTRSERKSPDFVPGFETLTHGPQYSNLFDEDWAAMARPRAIEARTSPVAYLLTLYRRARAIETSGTGGTFRLKLDERRPDIADEIIDEKAFTEEIPALSVSTRVLEYAISAYLKVLSGDPEEAPDIDLAMSEVRYPMSMPYEHWATQIREILALARGQVLTLGEVARQVDPGYHYFAHRMMQTSWGDNAMRLSLPVGPARQKLLTAPFFSGTGSGEDDSRFYRETYGVGGLPELVDTAVFCARTHTSATHLARLFAVQSAAPVASDNVPDLPPASAAAFGAVYLNAAQTPAIAIEAGAPPAPLRSEARKEGPEGEAEETAEDVDPPHYFTELTVNRADRIHRVIRLSRWLDIGYPETDRLIMAAHIAQHRSGAPAITTSTLRALGVFCDFRARYDVTAEDFAAWMSTVAPYGLRDDAGPSQFDRIFNEPRTHSMPLVLDGGPIETGIGFDQATGMAAAQHIAVALGLDPDEFAYLARTISAQMQGRVLTRSLDVVSAFFRIASLARYLGLSPTVLLGLLETLGLDGTPIVGQMAGTPRIHSIPTIGDTDFLSALVAAEGCVRWCRDKAIDIAWMIRHLRPPSTPDSAGMPEQTLIQSLRNQLSSTRITLGQLYEAGIPQTIFVPVTPGGPDQEITPEWLCQLGDVVDPEGIVLDGVSGTDEDFASSAAEIIRDAVSALFMGEVRVCANGLSSGFTRLSKPVRNDDIPAEKRPLMEQIIATLGAIVLRSRAAQRAIVEEHVSGYLGLASELVLPLIDWAGQSAYEILRWSWSTPPVPSATMARRQIDAILTWSQASTQNGPPRQAEGSEVMLQRLSELRRQAEIVTHFSLDGAMLAMHAHNARLGESGGRNAFGFAPAAKTFRDFYYLQTYRDVVERGHGSPADLLTYLTLINTPGIVDEDAIEVNDGYARLMRDAAAGRVASLVGAGARDVLDAARIVSPLGIIRQLTEFTGLLRLLHLSQVTGLSIVALDRLGQLTETGTVSDYRQAAQDALACMSVSDDANASGQREVTPEVGQSATSTCTVSKTVLVANDDDADNEAHYALTIRDLAGAPLAGIPVRWSQSGAGVIQSEATTTDADGVAHLTLYPGLVMGMAYAFATIGLDQRIALPAVRIDCDEASLEVYDDTDALPPEENLAGERELVHLHAYVKDNYENMAIGREVRWDIAEGPGRLLRTTSFTDQYGFAHSAMVSRETGTSTVVVRYNNSAATFTNINFVDQPFIDSSFGIRAVSAQLAGGEVTVLCRVLSLTGAPVQGETVVFTVDGENAGSAESESDGYVRLSIEPAAVGTIVVGASLHGRHVQTPLDIVGGPVASPIVALHQRVVQDPQKLGHVGILVQASEFPEPAEPSGELPPIAHMDVAWDRQDSLDVVVPTDLSGHSRTSASLANAGTYTFTATPTGLTPIAFTVTVVPVPRWTITLDGVEVTDRLSLRVGQTYVLHVAPANGQDHLLDQDVLLSWEGANPTGQGLLATPSYMQMREMPADGLRWTLECTREPSETARFAIGVRLVDPYHVHWMNVRIFPAAPL</sequence>
<dbReference type="Proteomes" id="UP000035651">
    <property type="component" value="Chromosome"/>
</dbReference>
<dbReference type="InterPro" id="IPR018003">
    <property type="entry name" value="Insecticidal_toxin/plasmid_vir"/>
</dbReference>
<evidence type="ECO:0000313" key="3">
    <source>
        <dbReference type="EMBL" id="AKM32217.1"/>
    </source>
</evidence>
<evidence type="ECO:0000313" key="4">
    <source>
        <dbReference type="Proteomes" id="UP000035651"/>
    </source>
</evidence>
<feature type="region of interest" description="Disordered" evidence="2">
    <location>
        <begin position="386"/>
        <end position="405"/>
    </location>
</feature>
<dbReference type="InterPro" id="IPR008964">
    <property type="entry name" value="Invasin/intimin_cell_adhesion"/>
</dbReference>
<dbReference type="InterPro" id="IPR013783">
    <property type="entry name" value="Ig-like_fold"/>
</dbReference>
<accession>A0A0H3WWV2</accession>
<dbReference type="Pfam" id="PF03538">
    <property type="entry name" value="VRP1"/>
    <property type="match status" value="1"/>
</dbReference>
<dbReference type="Gene3D" id="2.60.40.10">
    <property type="entry name" value="Immunoglobulins"/>
    <property type="match status" value="2"/>
</dbReference>
<evidence type="ECO:0000256" key="1">
    <source>
        <dbReference type="ARBA" id="ARBA00023026"/>
    </source>
</evidence>
<gene>
    <name evidence="3" type="ORF">AB870_21985</name>
</gene>
<dbReference type="EMBL" id="CP011807">
    <property type="protein sequence ID" value="AKM32217.1"/>
    <property type="molecule type" value="Genomic_DNA"/>
</dbReference>
<name>A0A0H3WWV2_9BURK</name>
<organism evidence="3 4">
    <name type="scientific">Pandoraea faecigallinarum</name>
    <dbReference type="NCBI Taxonomy" id="656179"/>
    <lineage>
        <taxon>Bacteria</taxon>
        <taxon>Pseudomonadati</taxon>
        <taxon>Pseudomonadota</taxon>
        <taxon>Betaproteobacteria</taxon>
        <taxon>Burkholderiales</taxon>
        <taxon>Burkholderiaceae</taxon>
        <taxon>Pandoraea</taxon>
    </lineage>
</organism>
<dbReference type="SUPFAM" id="SSF49373">
    <property type="entry name" value="Invasin/intimin cell-adhesion fragments"/>
    <property type="match status" value="3"/>
</dbReference>
<keyword evidence="1" id="KW-0843">Virulence</keyword>
<protein>
    <recommendedName>
        <fullName evidence="5">Big-1 domain-containing protein</fullName>
    </recommendedName>
</protein>
<reference evidence="3" key="1">
    <citation type="submission" date="2016-06" db="EMBL/GenBank/DDBJ databases">
        <title>Complete Genome Sequence of Pandoraea faecigallinarum DSM-23572.</title>
        <authorList>
            <person name="Yong D."/>
            <person name="Ee R."/>
            <person name="Lim Y.-L."/>
            <person name="Yin W.-F."/>
            <person name="Chan K.-G."/>
        </authorList>
    </citation>
    <scope>NUCLEOTIDE SEQUENCE</scope>
    <source>
        <strain evidence="3">DSM 23572</strain>
    </source>
</reference>
<dbReference type="OrthoDB" id="9129814at2"/>
<proteinExistence type="predicted"/>
<dbReference type="RefSeq" id="WP_047907955.1">
    <property type="nucleotide sequence ID" value="NZ_CP011807.3"/>
</dbReference>
<dbReference type="STRING" id="656179.AB870_21985"/>
<evidence type="ECO:0008006" key="5">
    <source>
        <dbReference type="Google" id="ProtNLM"/>
    </source>
</evidence>